<dbReference type="OrthoDB" id="3779139at2759"/>
<accession>A0A177C880</accession>
<dbReference type="Proteomes" id="UP000077069">
    <property type="component" value="Unassembled WGS sequence"/>
</dbReference>
<dbReference type="InParanoid" id="A0A177C880"/>
<dbReference type="EMBL" id="KV441555">
    <property type="protein sequence ID" value="OAG03062.1"/>
    <property type="molecule type" value="Genomic_DNA"/>
</dbReference>
<dbReference type="GeneID" id="28768573"/>
<reference evidence="1 2" key="1">
    <citation type="submission" date="2016-05" db="EMBL/GenBank/DDBJ databases">
        <title>Comparative analysis of secretome profiles of manganese(II)-oxidizing ascomycete fungi.</title>
        <authorList>
            <consortium name="DOE Joint Genome Institute"/>
            <person name="Zeiner C.A."/>
            <person name="Purvine S.O."/>
            <person name="Zink E.M."/>
            <person name="Wu S."/>
            <person name="Pasa-Tolic L."/>
            <person name="Chaput D.L."/>
            <person name="Haridas S."/>
            <person name="Grigoriev I.V."/>
            <person name="Santelli C.M."/>
            <person name="Hansel C.M."/>
        </authorList>
    </citation>
    <scope>NUCLEOTIDE SEQUENCE [LARGE SCALE GENOMIC DNA]</scope>
    <source>
        <strain evidence="1 2">AP3s5-JAC2a</strain>
    </source>
</reference>
<keyword evidence="2" id="KW-1185">Reference proteome</keyword>
<dbReference type="RefSeq" id="XP_018033427.1">
    <property type="nucleotide sequence ID" value="XM_018185087.1"/>
</dbReference>
<dbReference type="AlphaFoldDB" id="A0A177C880"/>
<proteinExistence type="predicted"/>
<sequence length="345" mass="39112">MCFFPQVTHACGHTTLVTHPKAIRLCPYALRFCTQDLDRAPPCCTPLGPHGRDDLYNKDIIFAIIEDSSQCAGCHATESTPARAVRVAQSNQSWETEELQGLKLSLNKEIENVEKGCQVVEFDQKIRAIVKTIIHPWLRGMLEVNGDGYSSLGEVVLHRVRNVQRLVDNVLAMCNTGVPLNSLRIDFHAAVDQYEKAFNLMDHFQQIVRLLHDLENRGSYQNELCKQAEMCQLLLQGPQVAPHDLAYLQSGFKTPNAFQPKRDSGVVPGTYLSSHHALSKNWYASALVNLLKQKDVLPFRREFYHGPSRNTNKRRRTPPAIQIIVSDEERAKFPKPDMKYWSHAA</sequence>
<gene>
    <name evidence="1" type="ORF">CC84DRAFT_1261699</name>
</gene>
<organism evidence="1 2">
    <name type="scientific">Paraphaeosphaeria sporulosa</name>
    <dbReference type="NCBI Taxonomy" id="1460663"/>
    <lineage>
        <taxon>Eukaryota</taxon>
        <taxon>Fungi</taxon>
        <taxon>Dikarya</taxon>
        <taxon>Ascomycota</taxon>
        <taxon>Pezizomycotina</taxon>
        <taxon>Dothideomycetes</taxon>
        <taxon>Pleosporomycetidae</taxon>
        <taxon>Pleosporales</taxon>
        <taxon>Massarineae</taxon>
        <taxon>Didymosphaeriaceae</taxon>
        <taxon>Paraphaeosphaeria</taxon>
    </lineage>
</organism>
<evidence type="ECO:0000313" key="2">
    <source>
        <dbReference type="Proteomes" id="UP000077069"/>
    </source>
</evidence>
<evidence type="ECO:0000313" key="1">
    <source>
        <dbReference type="EMBL" id="OAG03062.1"/>
    </source>
</evidence>
<protein>
    <submittedName>
        <fullName evidence="1">Uncharacterized protein</fullName>
    </submittedName>
</protein>
<name>A0A177C880_9PLEO</name>